<dbReference type="Proteomes" id="UP001374535">
    <property type="component" value="Chromosome 2"/>
</dbReference>
<dbReference type="AlphaFoldDB" id="A0AAQ3S6R2"/>
<proteinExistence type="predicted"/>
<protein>
    <submittedName>
        <fullName evidence="1">Uncharacterized protein</fullName>
    </submittedName>
</protein>
<accession>A0AAQ3S6R2</accession>
<sequence length="169" mass="19330">MMWGGKKSKVVWSRGRFGLVCQGTKPHIRLVWPCGCLFEVFSPTDPLAVNKSFPCHNCYLHRHLPHSASSSASFSNGYSNSSLCHCLSSVEDRRLLQPICTHHKFIFIKIPLLPNRSQSLFFLLYKILKTQVNLFHSWQTKTQPLNYQTSSTCYPKELGDGLSFSLHDR</sequence>
<evidence type="ECO:0000313" key="2">
    <source>
        <dbReference type="Proteomes" id="UP001374535"/>
    </source>
</evidence>
<keyword evidence="2" id="KW-1185">Reference proteome</keyword>
<evidence type="ECO:0000313" key="1">
    <source>
        <dbReference type="EMBL" id="WVZ19457.1"/>
    </source>
</evidence>
<dbReference type="EMBL" id="CP144699">
    <property type="protein sequence ID" value="WVZ19457.1"/>
    <property type="molecule type" value="Genomic_DNA"/>
</dbReference>
<reference evidence="1 2" key="1">
    <citation type="journal article" date="2023" name="Life. Sci Alliance">
        <title>Evolutionary insights into 3D genome organization and epigenetic landscape of Vigna mungo.</title>
        <authorList>
            <person name="Junaid A."/>
            <person name="Singh B."/>
            <person name="Bhatia S."/>
        </authorList>
    </citation>
    <scope>NUCLEOTIDE SEQUENCE [LARGE SCALE GENOMIC DNA]</scope>
    <source>
        <strain evidence="1">Urdbean</strain>
    </source>
</reference>
<name>A0AAQ3S6R2_VIGMU</name>
<gene>
    <name evidence="1" type="ORF">V8G54_006779</name>
</gene>
<organism evidence="1 2">
    <name type="scientific">Vigna mungo</name>
    <name type="common">Black gram</name>
    <name type="synonym">Phaseolus mungo</name>
    <dbReference type="NCBI Taxonomy" id="3915"/>
    <lineage>
        <taxon>Eukaryota</taxon>
        <taxon>Viridiplantae</taxon>
        <taxon>Streptophyta</taxon>
        <taxon>Embryophyta</taxon>
        <taxon>Tracheophyta</taxon>
        <taxon>Spermatophyta</taxon>
        <taxon>Magnoliopsida</taxon>
        <taxon>eudicotyledons</taxon>
        <taxon>Gunneridae</taxon>
        <taxon>Pentapetalae</taxon>
        <taxon>rosids</taxon>
        <taxon>fabids</taxon>
        <taxon>Fabales</taxon>
        <taxon>Fabaceae</taxon>
        <taxon>Papilionoideae</taxon>
        <taxon>50 kb inversion clade</taxon>
        <taxon>NPAAA clade</taxon>
        <taxon>indigoferoid/millettioid clade</taxon>
        <taxon>Phaseoleae</taxon>
        <taxon>Vigna</taxon>
    </lineage>
</organism>